<dbReference type="SUPFAM" id="SSF51905">
    <property type="entry name" value="FAD/NAD(P)-binding domain"/>
    <property type="match status" value="1"/>
</dbReference>
<feature type="compositionally biased region" description="Basic and acidic residues" evidence="1">
    <location>
        <begin position="528"/>
        <end position="630"/>
    </location>
</feature>
<dbReference type="AlphaFoldDB" id="Q23AI8"/>
<dbReference type="HOGENOM" id="CLU_387106_0_0_1"/>
<dbReference type="GO" id="GO:0005739">
    <property type="term" value="C:mitochondrion"/>
    <property type="evidence" value="ECO:0007669"/>
    <property type="project" value="TreeGrafter"/>
</dbReference>
<dbReference type="PANTHER" id="PTHR10632">
    <property type="entry name" value="SULFIDE:QUINONE OXIDOREDUCTASE"/>
    <property type="match status" value="1"/>
</dbReference>
<feature type="domain" description="FAD/NAD(P)-binding" evidence="2">
    <location>
        <begin position="228"/>
        <end position="346"/>
    </location>
</feature>
<dbReference type="eggNOG" id="KOG3851">
    <property type="taxonomic scope" value="Eukaryota"/>
</dbReference>
<dbReference type="GO" id="GO:0071949">
    <property type="term" value="F:FAD binding"/>
    <property type="evidence" value="ECO:0007669"/>
    <property type="project" value="TreeGrafter"/>
</dbReference>
<dbReference type="InterPro" id="IPR023753">
    <property type="entry name" value="FAD/NAD-binding_dom"/>
</dbReference>
<dbReference type="Proteomes" id="UP000009168">
    <property type="component" value="Unassembled WGS sequence"/>
</dbReference>
<feature type="compositionally biased region" description="Basic residues" evidence="1">
    <location>
        <begin position="690"/>
        <end position="702"/>
    </location>
</feature>
<dbReference type="Gene3D" id="3.50.50.100">
    <property type="match status" value="1"/>
</dbReference>
<dbReference type="EMBL" id="GG662724">
    <property type="protein sequence ID" value="EAR93504.2"/>
    <property type="molecule type" value="Genomic_DNA"/>
</dbReference>
<evidence type="ECO:0000313" key="3">
    <source>
        <dbReference type="EMBL" id="EAR93504.2"/>
    </source>
</evidence>
<feature type="compositionally biased region" description="Low complexity" evidence="1">
    <location>
        <begin position="675"/>
        <end position="686"/>
    </location>
</feature>
<name>Q23AI8_TETTS</name>
<evidence type="ECO:0000256" key="1">
    <source>
        <dbReference type="SAM" id="MobiDB-lite"/>
    </source>
</evidence>
<sequence length="702" mass="82642">MFKFTQKSLAFGANKANNILRGIQNQRFATKKVVPSNLDQYDVIIIGSNMGAVLARHINEITNGRNTVFVASSSSIREQHHLRVAYELGSCKKENFILDTKSIITPFIPHSDGVRVKEIHPESNTVVLENDRTIQYKRLVISTGLQNNFEAIPGLKDAVYDQDHPAFSPYDVTGKQASVKDPYYWYNFYGGKCIFYIPKFPIRGEIQEYNFLVAYDQWVENQKNMSQKIDIEFTIVNANDSFSQYSKQADEYFKEELKKRGIKVLYNTQIENIDKPKRQVTVVGKNGGKTVEKYDNLYSIIPTKGHEFLQQANLCNEQGLLSVDSHTLQHKKYKNIFGFGDIIDVPTTRSFFGTQEQLNVVRQNVIRSLHGQSLTAQYFGQSKTPLYIGKNKLTFVSQNYDKPSKFSMLDKEGRHLCYLRNFIYSHFYQYINTAYYKFAIWGKPYFLWPKTYHSSSKGVQNVSETHTEHSEKKDVKQSNKTGQQFVYKPQAQFACLDVISPEIQAQYFVVKDPSKSVQNIFKNELNEQQKQAKEQEDRVKKAEQEQKKKEQQLKREKEEKEQKEREEEYRKKKEQEELERKRQEEEQEKKRQLELQRQKEEQERQKKIEQERLQQEEQEKLKKQEQERLRQQQLQEEEALKKQQQLEKEKQEELEKQQKQQEEAEVDAKQEDEQPQQPASNPSSESESPKKRKGRPKKEKKE</sequence>
<dbReference type="STRING" id="312017.Q23AI8"/>
<feature type="region of interest" description="Disordered" evidence="1">
    <location>
        <begin position="528"/>
        <end position="702"/>
    </location>
</feature>
<dbReference type="RefSeq" id="XP_001013749.2">
    <property type="nucleotide sequence ID" value="XM_001013749.2"/>
</dbReference>
<keyword evidence="4" id="KW-1185">Reference proteome</keyword>
<feature type="compositionally biased region" description="Basic and acidic residues" evidence="1">
    <location>
        <begin position="638"/>
        <end position="672"/>
    </location>
</feature>
<protein>
    <submittedName>
        <fullName evidence="3">FAD-dependent pyridine nucleotide-disulfide oxidoreductase, putative</fullName>
    </submittedName>
</protein>
<reference evidence="4" key="1">
    <citation type="journal article" date="2006" name="PLoS Biol.">
        <title>Macronuclear genome sequence of the ciliate Tetrahymena thermophila, a model eukaryote.</title>
        <authorList>
            <person name="Eisen J.A."/>
            <person name="Coyne R.S."/>
            <person name="Wu M."/>
            <person name="Wu D."/>
            <person name="Thiagarajan M."/>
            <person name="Wortman J.R."/>
            <person name="Badger J.H."/>
            <person name="Ren Q."/>
            <person name="Amedeo P."/>
            <person name="Jones K.M."/>
            <person name="Tallon L.J."/>
            <person name="Delcher A.L."/>
            <person name="Salzberg S.L."/>
            <person name="Silva J.C."/>
            <person name="Haas B.J."/>
            <person name="Majoros W.H."/>
            <person name="Farzad M."/>
            <person name="Carlton J.M."/>
            <person name="Smith R.K. Jr."/>
            <person name="Garg J."/>
            <person name="Pearlman R.E."/>
            <person name="Karrer K.M."/>
            <person name="Sun L."/>
            <person name="Manning G."/>
            <person name="Elde N.C."/>
            <person name="Turkewitz A.P."/>
            <person name="Asai D.J."/>
            <person name="Wilkes D.E."/>
            <person name="Wang Y."/>
            <person name="Cai H."/>
            <person name="Collins K."/>
            <person name="Stewart B.A."/>
            <person name="Lee S.R."/>
            <person name="Wilamowska K."/>
            <person name="Weinberg Z."/>
            <person name="Ruzzo W.L."/>
            <person name="Wloga D."/>
            <person name="Gaertig J."/>
            <person name="Frankel J."/>
            <person name="Tsao C.-C."/>
            <person name="Gorovsky M.A."/>
            <person name="Keeling P.J."/>
            <person name="Waller R.F."/>
            <person name="Patron N.J."/>
            <person name="Cherry J.M."/>
            <person name="Stover N.A."/>
            <person name="Krieger C.J."/>
            <person name="del Toro C."/>
            <person name="Ryder H.F."/>
            <person name="Williamson S.C."/>
            <person name="Barbeau R.A."/>
            <person name="Hamilton E.P."/>
            <person name="Orias E."/>
        </authorList>
    </citation>
    <scope>NUCLEOTIDE SEQUENCE [LARGE SCALE GENOMIC DNA]</scope>
    <source>
        <strain evidence="4">SB210</strain>
    </source>
</reference>
<dbReference type="InterPro" id="IPR015904">
    <property type="entry name" value="Sulphide_quinone_reductase"/>
</dbReference>
<dbReference type="GeneID" id="7845643"/>
<organism evidence="3 4">
    <name type="scientific">Tetrahymena thermophila (strain SB210)</name>
    <dbReference type="NCBI Taxonomy" id="312017"/>
    <lineage>
        <taxon>Eukaryota</taxon>
        <taxon>Sar</taxon>
        <taxon>Alveolata</taxon>
        <taxon>Ciliophora</taxon>
        <taxon>Intramacronucleata</taxon>
        <taxon>Oligohymenophorea</taxon>
        <taxon>Hymenostomatida</taxon>
        <taxon>Tetrahymenina</taxon>
        <taxon>Tetrahymenidae</taxon>
        <taxon>Tetrahymena</taxon>
    </lineage>
</organism>
<dbReference type="GO" id="GO:0070221">
    <property type="term" value="P:sulfide oxidation, using sulfide:quinone oxidoreductase"/>
    <property type="evidence" value="ECO:0007669"/>
    <property type="project" value="TreeGrafter"/>
</dbReference>
<evidence type="ECO:0000259" key="2">
    <source>
        <dbReference type="Pfam" id="PF07992"/>
    </source>
</evidence>
<dbReference type="KEGG" id="tet:TTHERM_00424720"/>
<dbReference type="PANTHER" id="PTHR10632:SF2">
    <property type="entry name" value="SULFIDE:QUINONE OXIDOREDUCTASE, MITOCHONDRIAL"/>
    <property type="match status" value="1"/>
</dbReference>
<dbReference type="InParanoid" id="Q23AI8"/>
<feature type="compositionally biased region" description="Basic and acidic residues" evidence="1">
    <location>
        <begin position="465"/>
        <end position="477"/>
    </location>
</feature>
<dbReference type="OrthoDB" id="282672at2759"/>
<proteinExistence type="predicted"/>
<dbReference type="InterPro" id="IPR036188">
    <property type="entry name" value="FAD/NAD-bd_sf"/>
</dbReference>
<feature type="region of interest" description="Disordered" evidence="1">
    <location>
        <begin position="459"/>
        <end position="480"/>
    </location>
</feature>
<evidence type="ECO:0000313" key="4">
    <source>
        <dbReference type="Proteomes" id="UP000009168"/>
    </source>
</evidence>
<gene>
    <name evidence="3" type="ORF">TTHERM_00424720</name>
</gene>
<dbReference type="GO" id="GO:0070224">
    <property type="term" value="F:sulfide:quinone oxidoreductase activity"/>
    <property type="evidence" value="ECO:0007669"/>
    <property type="project" value="TreeGrafter"/>
</dbReference>
<accession>Q23AI8</accession>
<dbReference type="Pfam" id="PF07992">
    <property type="entry name" value="Pyr_redox_2"/>
    <property type="match status" value="1"/>
</dbReference>